<accession>A0A4V6A2Z5</accession>
<name>A0A4V6A2Z5_STECR</name>
<evidence type="ECO:0000313" key="1">
    <source>
        <dbReference type="EMBL" id="TKR81045.1"/>
    </source>
</evidence>
<dbReference type="EMBL" id="AZBU02000004">
    <property type="protein sequence ID" value="TKR81045.1"/>
    <property type="molecule type" value="Genomic_DNA"/>
</dbReference>
<dbReference type="Proteomes" id="UP000298663">
    <property type="component" value="Unassembled WGS sequence"/>
</dbReference>
<dbReference type="AlphaFoldDB" id="A0A4V6A2Z5"/>
<comment type="caution">
    <text evidence="1">The sequence shown here is derived from an EMBL/GenBank/DDBJ whole genome shotgun (WGS) entry which is preliminary data.</text>
</comment>
<protein>
    <submittedName>
        <fullName evidence="1">Uncharacterized protein</fullName>
    </submittedName>
</protein>
<reference evidence="1 2" key="1">
    <citation type="journal article" date="2015" name="Genome Biol.">
        <title>Comparative genomics of Steinernema reveals deeply conserved gene regulatory networks.</title>
        <authorList>
            <person name="Dillman A.R."/>
            <person name="Macchietto M."/>
            <person name="Porter C.F."/>
            <person name="Rogers A."/>
            <person name="Williams B."/>
            <person name="Antoshechkin I."/>
            <person name="Lee M.M."/>
            <person name="Goodwin Z."/>
            <person name="Lu X."/>
            <person name="Lewis E.E."/>
            <person name="Goodrich-Blair H."/>
            <person name="Stock S.P."/>
            <person name="Adams B.J."/>
            <person name="Sternberg P.W."/>
            <person name="Mortazavi A."/>
        </authorList>
    </citation>
    <scope>NUCLEOTIDE SEQUENCE [LARGE SCALE GENOMIC DNA]</scope>
    <source>
        <strain evidence="1 2">ALL</strain>
    </source>
</reference>
<sequence>MISRYSALGRRITRHLPERSVNRVCLPFSLQRPFSLSTGSKLGAKSSKLGAFVAFSSRRFEVQVWRLSH</sequence>
<keyword evidence="2" id="KW-1185">Reference proteome</keyword>
<proteinExistence type="predicted"/>
<gene>
    <name evidence="1" type="ORF">L596_014988</name>
</gene>
<organism evidence="1 2">
    <name type="scientific">Steinernema carpocapsae</name>
    <name type="common">Entomopathogenic nematode</name>
    <dbReference type="NCBI Taxonomy" id="34508"/>
    <lineage>
        <taxon>Eukaryota</taxon>
        <taxon>Metazoa</taxon>
        <taxon>Ecdysozoa</taxon>
        <taxon>Nematoda</taxon>
        <taxon>Chromadorea</taxon>
        <taxon>Rhabditida</taxon>
        <taxon>Tylenchina</taxon>
        <taxon>Panagrolaimomorpha</taxon>
        <taxon>Strongyloidoidea</taxon>
        <taxon>Steinernematidae</taxon>
        <taxon>Steinernema</taxon>
    </lineage>
</organism>
<evidence type="ECO:0000313" key="2">
    <source>
        <dbReference type="Proteomes" id="UP000298663"/>
    </source>
</evidence>
<reference evidence="1 2" key="2">
    <citation type="journal article" date="2019" name="G3 (Bethesda)">
        <title>Hybrid Assembly of the Genome of the Entomopathogenic Nematode Steinernema carpocapsae Identifies the X-Chromosome.</title>
        <authorList>
            <person name="Serra L."/>
            <person name="Macchietto M."/>
            <person name="Macias-Munoz A."/>
            <person name="McGill C.J."/>
            <person name="Rodriguez I.M."/>
            <person name="Rodriguez B."/>
            <person name="Murad R."/>
            <person name="Mortazavi A."/>
        </authorList>
    </citation>
    <scope>NUCLEOTIDE SEQUENCE [LARGE SCALE GENOMIC DNA]</scope>
    <source>
        <strain evidence="1 2">ALL</strain>
    </source>
</reference>